<keyword evidence="3" id="KW-1185">Reference proteome</keyword>
<dbReference type="SUPFAM" id="SSF52402">
    <property type="entry name" value="Adenine nucleotide alpha hydrolases-like"/>
    <property type="match status" value="2"/>
</dbReference>
<evidence type="ECO:0000313" key="3">
    <source>
        <dbReference type="Proteomes" id="UP000244450"/>
    </source>
</evidence>
<sequence>MAYTIMMPTDFGASAKNATRYALAFTHQQAAALDLEYVLLHIYELSTGMAGEGVALASVNEDYAHAERELEAELDWIKAHYPQLKVRSLLVPGNIHEELVSLVDTGKEVMVFMGAAGRYDDLLSWDNEIINSLRHLKAPVLLVPPHVTFKPLQNVGYACNYKNITPGMPFADILETVKLAPGAQLKVVYVDTPVLDDHIEEEKGEALIREALAPASPAYYRIQDSHVIDAIAQFVEDEKIDLMIMVPRRHGIWNSLFSRSNTKGLARLNKLPILALREQ</sequence>
<dbReference type="Gene3D" id="3.40.50.620">
    <property type="entry name" value="HUPs"/>
    <property type="match status" value="2"/>
</dbReference>
<feature type="domain" description="UspA" evidence="1">
    <location>
        <begin position="4"/>
        <end position="144"/>
    </location>
</feature>
<reference evidence="2 3" key="1">
    <citation type="submission" date="2018-04" db="EMBL/GenBank/DDBJ databases">
        <title>Chitinophaga fuyangensis sp. nov., isolated from soil in a chemical factory.</title>
        <authorList>
            <person name="Chen K."/>
        </authorList>
    </citation>
    <scope>NUCLEOTIDE SEQUENCE [LARGE SCALE GENOMIC DNA]</scope>
    <source>
        <strain evidence="2 3">LY-1</strain>
    </source>
</reference>
<dbReference type="EMBL" id="QCYK01000001">
    <property type="protein sequence ID" value="PUZ29015.1"/>
    <property type="molecule type" value="Genomic_DNA"/>
</dbReference>
<gene>
    <name evidence="2" type="ORF">DCC81_05970</name>
</gene>
<accession>A0A2T7BMW0</accession>
<name>A0A2T7BMW0_9BACT</name>
<dbReference type="Proteomes" id="UP000244450">
    <property type="component" value="Unassembled WGS sequence"/>
</dbReference>
<evidence type="ECO:0000313" key="2">
    <source>
        <dbReference type="EMBL" id="PUZ29015.1"/>
    </source>
</evidence>
<dbReference type="InterPro" id="IPR006016">
    <property type="entry name" value="UspA"/>
</dbReference>
<dbReference type="OrthoDB" id="9788959at2"/>
<dbReference type="Pfam" id="PF00582">
    <property type="entry name" value="Usp"/>
    <property type="match status" value="1"/>
</dbReference>
<comment type="caution">
    <text evidence="2">The sequence shown here is derived from an EMBL/GenBank/DDBJ whole genome shotgun (WGS) entry which is preliminary data.</text>
</comment>
<dbReference type="CDD" id="cd00293">
    <property type="entry name" value="USP-like"/>
    <property type="match status" value="1"/>
</dbReference>
<dbReference type="InterPro" id="IPR014729">
    <property type="entry name" value="Rossmann-like_a/b/a_fold"/>
</dbReference>
<dbReference type="RefSeq" id="WP_108685654.1">
    <property type="nucleotide sequence ID" value="NZ_QCYK01000001.1"/>
</dbReference>
<proteinExistence type="predicted"/>
<evidence type="ECO:0000259" key="1">
    <source>
        <dbReference type="Pfam" id="PF00582"/>
    </source>
</evidence>
<protein>
    <recommendedName>
        <fullName evidence="1">UspA domain-containing protein</fullName>
    </recommendedName>
</protein>
<organism evidence="2 3">
    <name type="scientific">Chitinophaga parva</name>
    <dbReference type="NCBI Taxonomy" id="2169414"/>
    <lineage>
        <taxon>Bacteria</taxon>
        <taxon>Pseudomonadati</taxon>
        <taxon>Bacteroidota</taxon>
        <taxon>Chitinophagia</taxon>
        <taxon>Chitinophagales</taxon>
        <taxon>Chitinophagaceae</taxon>
        <taxon>Chitinophaga</taxon>
    </lineage>
</organism>
<dbReference type="AlphaFoldDB" id="A0A2T7BMW0"/>